<name>A0A106QD52_9BURK</name>
<dbReference type="InterPro" id="IPR006685">
    <property type="entry name" value="MscS_channel_2nd"/>
</dbReference>
<dbReference type="Proteomes" id="UP000060630">
    <property type="component" value="Unassembled WGS sequence"/>
</dbReference>
<evidence type="ECO:0000256" key="1">
    <source>
        <dbReference type="ARBA" id="ARBA00004370"/>
    </source>
</evidence>
<dbReference type="SUPFAM" id="SSF50182">
    <property type="entry name" value="Sm-like ribonucleoproteins"/>
    <property type="match status" value="1"/>
</dbReference>
<dbReference type="InterPro" id="IPR023408">
    <property type="entry name" value="MscS_beta-dom_sf"/>
</dbReference>
<dbReference type="EMBL" id="LPHD01000049">
    <property type="protein sequence ID" value="KWA84037.1"/>
    <property type="molecule type" value="Genomic_DNA"/>
</dbReference>
<dbReference type="AlphaFoldDB" id="A0A106QD52"/>
<dbReference type="PANTHER" id="PTHR30566">
    <property type="entry name" value="YNAI-RELATED MECHANOSENSITIVE ION CHANNEL"/>
    <property type="match status" value="1"/>
</dbReference>
<feature type="transmembrane region" description="Helical" evidence="5">
    <location>
        <begin position="46"/>
        <end position="67"/>
    </location>
</feature>
<feature type="transmembrane region" description="Helical" evidence="5">
    <location>
        <begin position="14"/>
        <end position="34"/>
    </location>
</feature>
<dbReference type="Pfam" id="PF00924">
    <property type="entry name" value="MS_channel_2nd"/>
    <property type="match status" value="1"/>
</dbReference>
<feature type="domain" description="Mechanosensitive ion channel MscS" evidence="6">
    <location>
        <begin position="104"/>
        <end position="135"/>
    </location>
</feature>
<proteinExistence type="predicted"/>
<feature type="transmembrane region" description="Helical" evidence="5">
    <location>
        <begin position="73"/>
        <end position="100"/>
    </location>
</feature>
<dbReference type="RefSeq" id="WP_060192435.1">
    <property type="nucleotide sequence ID" value="NZ_LPHD01000049.1"/>
</dbReference>
<comment type="caution">
    <text evidence="7">The sequence shown here is derived from an EMBL/GenBank/DDBJ whole genome shotgun (WGS) entry which is preliminary data.</text>
</comment>
<evidence type="ECO:0000259" key="6">
    <source>
        <dbReference type="Pfam" id="PF00924"/>
    </source>
</evidence>
<reference evidence="7 8" key="1">
    <citation type="submission" date="2015-11" db="EMBL/GenBank/DDBJ databases">
        <title>Expanding the genomic diversity of Burkholderia species for the development of highly accurate diagnostics.</title>
        <authorList>
            <person name="Sahl J."/>
            <person name="Keim P."/>
            <person name="Wagner D."/>
        </authorList>
    </citation>
    <scope>NUCLEOTIDE SEQUENCE [LARGE SCALE GENOMIC DNA]</scope>
    <source>
        <strain evidence="7 8">MSMB2087WGS</strain>
    </source>
</reference>
<evidence type="ECO:0000256" key="5">
    <source>
        <dbReference type="SAM" id="Phobius"/>
    </source>
</evidence>
<dbReference type="GO" id="GO:0008381">
    <property type="term" value="F:mechanosensitive monoatomic ion channel activity"/>
    <property type="evidence" value="ECO:0007669"/>
    <property type="project" value="UniProtKB-ARBA"/>
</dbReference>
<evidence type="ECO:0000256" key="4">
    <source>
        <dbReference type="ARBA" id="ARBA00023136"/>
    </source>
</evidence>
<dbReference type="PANTHER" id="PTHR30566:SF27">
    <property type="entry name" value="MECHANOSENSITIVE ION CHANNEL PROTEIN"/>
    <property type="match status" value="1"/>
</dbReference>
<evidence type="ECO:0000313" key="8">
    <source>
        <dbReference type="Proteomes" id="UP000060630"/>
    </source>
</evidence>
<keyword evidence="4 5" id="KW-0472">Membrane</keyword>
<sequence length="280" mass="31429">MNVLNLLTSSYREATYTAVLALVLLCLASTAAWVMSRNQSRETQRFWQLTFRHIAAIGFMLGLGVIWKAELQAVFLALGAATAGFLLAFRENWLSLLAFWTRVIKRQYSLNDFIEVDGVRGKVIDITWLTTTVAESVPGREGTIYSGKVVHIPNNRMLLSPLTVDNLTDEYTLHIITVPLPKAAHPLAAEKVLLAVANHHCAPYLKEARKHMKLLEQEKALEIASVEPRSFLSIGDDGAVTLRLRITVPQDESGRLHQAILHEFFEKVDEKGWPFTPRAK</sequence>
<accession>A0A106QD52</accession>
<dbReference type="InterPro" id="IPR010920">
    <property type="entry name" value="LSM_dom_sf"/>
</dbReference>
<evidence type="ECO:0000256" key="2">
    <source>
        <dbReference type="ARBA" id="ARBA00022692"/>
    </source>
</evidence>
<keyword evidence="2 5" id="KW-0812">Transmembrane</keyword>
<evidence type="ECO:0000313" key="7">
    <source>
        <dbReference type="EMBL" id="KWA84037.1"/>
    </source>
</evidence>
<dbReference type="GO" id="GO:0016020">
    <property type="term" value="C:membrane"/>
    <property type="evidence" value="ECO:0007669"/>
    <property type="project" value="UniProtKB-SubCell"/>
</dbReference>
<dbReference type="Gene3D" id="2.30.30.60">
    <property type="match status" value="1"/>
</dbReference>
<gene>
    <name evidence="7" type="ORF">WL29_21975</name>
</gene>
<comment type="subcellular location">
    <subcellularLocation>
        <location evidence="1">Membrane</location>
    </subcellularLocation>
</comment>
<organism evidence="7 8">
    <name type="scientific">Burkholderia ubonensis</name>
    <dbReference type="NCBI Taxonomy" id="101571"/>
    <lineage>
        <taxon>Bacteria</taxon>
        <taxon>Pseudomonadati</taxon>
        <taxon>Pseudomonadota</taxon>
        <taxon>Betaproteobacteria</taxon>
        <taxon>Burkholderiales</taxon>
        <taxon>Burkholderiaceae</taxon>
        <taxon>Burkholderia</taxon>
        <taxon>Burkholderia cepacia complex</taxon>
    </lineage>
</organism>
<keyword evidence="3 5" id="KW-1133">Transmembrane helix</keyword>
<protein>
    <recommendedName>
        <fullName evidence="6">Mechanosensitive ion channel MscS domain-containing protein</fullName>
    </recommendedName>
</protein>
<evidence type="ECO:0000256" key="3">
    <source>
        <dbReference type="ARBA" id="ARBA00022989"/>
    </source>
</evidence>